<comment type="caution">
    <text evidence="6">The sequence shown here is derived from an EMBL/GenBank/DDBJ whole genome shotgun (WGS) entry which is preliminary data.</text>
</comment>
<dbReference type="SUPFAM" id="SSF110710">
    <property type="entry name" value="TTHA0583/YokD-like"/>
    <property type="match status" value="1"/>
</dbReference>
<dbReference type="Pfam" id="PF02522">
    <property type="entry name" value="Antibiotic_NAT"/>
    <property type="match status" value="1"/>
</dbReference>
<geneLocation type="plasmid" evidence="6">
    <name>unnamed</name>
</geneLocation>
<evidence type="ECO:0000256" key="3">
    <source>
        <dbReference type="ARBA" id="ARBA00022679"/>
    </source>
</evidence>
<sequence length="269" mass="28641">MSNVSPFRTRASLREDAERLGVGPGDIVMVHAAMSRVGPLLNGPDALIGALLDASSPDGTILAYTDWDARYDGLLDENGRVAEEWRAHVPPFHPASSRAARENGVLAEFIRTWPGARRSGNPGASVAAIGARAEWMTADHPLDYGYGPGSPLAKLVDAGGKVLMVGAPLDSMTLLHHAEHLCRVPGKRIRRCEVPFATAAGTRWRMIEEFETAVPVVPGLDEDCFATIVTDFLAAGHGAQGTIGEAPSTMVEAAAITTFAVEWLERSHG</sequence>
<dbReference type="Proteomes" id="UP000215367">
    <property type="component" value="Unassembled WGS sequence"/>
</dbReference>
<proteinExistence type="inferred from homology"/>
<protein>
    <recommendedName>
        <fullName evidence="2 5">Aminoglycoside N(3)-acetyltransferase</fullName>
        <ecNumber evidence="5">2.3.1.-</ecNumber>
    </recommendedName>
</protein>
<dbReference type="GO" id="GO:0046677">
    <property type="term" value="P:response to antibiotic"/>
    <property type="evidence" value="ECO:0007669"/>
    <property type="project" value="UniProtKB-KW"/>
</dbReference>
<keyword evidence="4 5" id="KW-0012">Acyltransferase</keyword>
<organism evidence="6 7">
    <name type="scientific">Azospirillum brasilense</name>
    <dbReference type="NCBI Taxonomy" id="192"/>
    <lineage>
        <taxon>Bacteria</taxon>
        <taxon>Pseudomonadati</taxon>
        <taxon>Pseudomonadota</taxon>
        <taxon>Alphaproteobacteria</taxon>
        <taxon>Rhodospirillales</taxon>
        <taxon>Azospirillaceae</taxon>
        <taxon>Azospirillum</taxon>
    </lineage>
</organism>
<name>A0A235HEQ8_AZOBR</name>
<dbReference type="RefSeq" id="WP_094303523.1">
    <property type="nucleotide sequence ID" value="NZ_NOWT01000009.1"/>
</dbReference>
<accession>A0A235HEQ8</accession>
<evidence type="ECO:0000256" key="2">
    <source>
        <dbReference type="ARBA" id="ARBA00012882"/>
    </source>
</evidence>
<dbReference type="NCBIfam" id="NF033082">
    <property type="entry name" value="AAC_3"/>
    <property type="match status" value="1"/>
</dbReference>
<evidence type="ECO:0000256" key="4">
    <source>
        <dbReference type="ARBA" id="ARBA00023315"/>
    </source>
</evidence>
<gene>
    <name evidence="6" type="ORF">CHT98_12125</name>
</gene>
<dbReference type="EMBL" id="NOWT01000009">
    <property type="protein sequence ID" value="OYD84172.1"/>
    <property type="molecule type" value="Genomic_DNA"/>
</dbReference>
<keyword evidence="3 5" id="KW-0808">Transferase</keyword>
<dbReference type="GO" id="GO:0046353">
    <property type="term" value="F:aminoglycoside 3-N-acetyltransferase activity"/>
    <property type="evidence" value="ECO:0007669"/>
    <property type="project" value="UniProtKB-EC"/>
</dbReference>
<reference evidence="6 7" key="1">
    <citation type="submission" date="2017-07" db="EMBL/GenBank/DDBJ databases">
        <title>Whole genome sequence of Azospirillum brasilense 2A1, a potential biofertilizer strain.</title>
        <authorList>
            <person name="Fontana C.A."/>
            <person name="Toffoli L.M."/>
            <person name="Salazar S.M."/>
            <person name="Puglisi E."/>
            <person name="Pedraza R."/>
            <person name="Bassi D."/>
            <person name="Cocconcelli P.S."/>
        </authorList>
    </citation>
    <scope>NUCLEOTIDE SEQUENCE [LARGE SCALE GENOMIC DNA]</scope>
    <source>
        <strain evidence="6 7">2A1</strain>
        <plasmid evidence="6">unnamed</plasmid>
    </source>
</reference>
<comment type="similarity">
    <text evidence="1 5">Belongs to the antibiotic N-acetyltransferase family.</text>
</comment>
<evidence type="ECO:0000256" key="1">
    <source>
        <dbReference type="ARBA" id="ARBA00006383"/>
    </source>
</evidence>
<comment type="catalytic activity">
    <reaction evidence="5">
        <text>a 2-deoxystreptamine antibiotic + acetyl-CoA = an N(3)-acetyl-2-deoxystreptamine antibiotic + CoA + H(+)</text>
        <dbReference type="Rhea" id="RHEA:12665"/>
        <dbReference type="ChEBI" id="CHEBI:15378"/>
        <dbReference type="ChEBI" id="CHEBI:57287"/>
        <dbReference type="ChEBI" id="CHEBI:57288"/>
        <dbReference type="ChEBI" id="CHEBI:57921"/>
        <dbReference type="ChEBI" id="CHEBI:77452"/>
        <dbReference type="EC" id="2.3.1.81"/>
    </reaction>
</comment>
<dbReference type="EC" id="2.3.1.-" evidence="5"/>
<dbReference type="AlphaFoldDB" id="A0A235HEQ8"/>
<keyword evidence="6" id="KW-0614">Plasmid</keyword>
<dbReference type="PANTHER" id="PTHR11104">
    <property type="entry name" value="AMINOGLYCOSIDE N3-ACETYLTRANSFERASE"/>
    <property type="match status" value="1"/>
</dbReference>
<evidence type="ECO:0000256" key="5">
    <source>
        <dbReference type="RuleBase" id="RU365031"/>
    </source>
</evidence>
<dbReference type="InterPro" id="IPR003679">
    <property type="entry name" value="Amioglycoside_AcTrfase"/>
</dbReference>
<keyword evidence="5" id="KW-0046">Antibiotic resistance</keyword>
<dbReference type="InterPro" id="IPR028345">
    <property type="entry name" value="Antibiotic_NAT-like"/>
</dbReference>
<evidence type="ECO:0000313" key="7">
    <source>
        <dbReference type="Proteomes" id="UP000215367"/>
    </source>
</evidence>
<dbReference type="PANTHER" id="PTHR11104:SF0">
    <property type="entry name" value="SPBETA PROPHAGE-DERIVED AMINOGLYCOSIDE N(3')-ACETYLTRANSFERASE-LIKE PROTEIN YOKD"/>
    <property type="match status" value="1"/>
</dbReference>
<evidence type="ECO:0000313" key="6">
    <source>
        <dbReference type="EMBL" id="OYD84172.1"/>
    </source>
</evidence>